<name>A0A327KQ53_9BRAD</name>
<dbReference type="AlphaFoldDB" id="A0A327KQ53"/>
<protein>
    <recommendedName>
        <fullName evidence="5">TIGR02301 family protein</fullName>
    </recommendedName>
</protein>
<dbReference type="RefSeq" id="WP_146618657.1">
    <property type="nucleotide sequence ID" value="NZ_NPEU01000027.1"/>
</dbReference>
<evidence type="ECO:0008006" key="5">
    <source>
        <dbReference type="Google" id="ProtNLM"/>
    </source>
</evidence>
<feature type="chain" id="PRO_5016448799" description="TIGR02301 family protein" evidence="2">
    <location>
        <begin position="21"/>
        <end position="127"/>
    </location>
</feature>
<keyword evidence="2" id="KW-0732">Signal</keyword>
<dbReference type="EMBL" id="NPEU01000027">
    <property type="protein sequence ID" value="RAI41030.1"/>
    <property type="molecule type" value="Genomic_DNA"/>
</dbReference>
<reference evidence="3 4" key="1">
    <citation type="submission" date="2017-07" db="EMBL/GenBank/DDBJ databases">
        <title>Draft Genome Sequences of Select Purple Nonsulfur Bacteria.</title>
        <authorList>
            <person name="Lasarre B."/>
            <person name="Mckinlay J.B."/>
        </authorList>
    </citation>
    <scope>NUCLEOTIDE SEQUENCE [LARGE SCALE GENOMIC DNA]</scope>
    <source>
        <strain evidence="3 4">DSM 11907</strain>
    </source>
</reference>
<evidence type="ECO:0000313" key="4">
    <source>
        <dbReference type="Proteomes" id="UP000248863"/>
    </source>
</evidence>
<comment type="caution">
    <text evidence="3">The sequence shown here is derived from an EMBL/GenBank/DDBJ whole genome shotgun (WGS) entry which is preliminary data.</text>
</comment>
<sequence length="127" mass="13997">MRVLFQVVLALLVWSGGPVAAQEARGGAAPAVFAELRSLEATLAEVCRTGAQRLDDAAWAAWKRREELMAGLDGSLRGRLLRFSRLEPDCRTRLATLAQQRAAAAQGRHHYHYRQRPAPPSVTAQRP</sequence>
<evidence type="ECO:0000256" key="2">
    <source>
        <dbReference type="SAM" id="SignalP"/>
    </source>
</evidence>
<accession>A0A327KQ53</accession>
<organism evidence="3 4">
    <name type="scientific">Rhodoplanes elegans</name>
    <dbReference type="NCBI Taxonomy" id="29408"/>
    <lineage>
        <taxon>Bacteria</taxon>
        <taxon>Pseudomonadati</taxon>
        <taxon>Pseudomonadota</taxon>
        <taxon>Alphaproteobacteria</taxon>
        <taxon>Hyphomicrobiales</taxon>
        <taxon>Nitrobacteraceae</taxon>
        <taxon>Rhodoplanes</taxon>
    </lineage>
</organism>
<gene>
    <name evidence="3" type="ORF">CH338_04500</name>
</gene>
<feature type="signal peptide" evidence="2">
    <location>
        <begin position="1"/>
        <end position="20"/>
    </location>
</feature>
<keyword evidence="4" id="KW-1185">Reference proteome</keyword>
<evidence type="ECO:0000256" key="1">
    <source>
        <dbReference type="SAM" id="MobiDB-lite"/>
    </source>
</evidence>
<evidence type="ECO:0000313" key="3">
    <source>
        <dbReference type="EMBL" id="RAI41030.1"/>
    </source>
</evidence>
<feature type="region of interest" description="Disordered" evidence="1">
    <location>
        <begin position="105"/>
        <end position="127"/>
    </location>
</feature>
<feature type="non-terminal residue" evidence="3">
    <location>
        <position position="127"/>
    </location>
</feature>
<proteinExistence type="predicted"/>
<dbReference type="Proteomes" id="UP000248863">
    <property type="component" value="Unassembled WGS sequence"/>
</dbReference>